<dbReference type="AlphaFoldDB" id="A0A1H9HPI7"/>
<reference evidence="2" key="1">
    <citation type="submission" date="2016-10" db="EMBL/GenBank/DDBJ databases">
        <authorList>
            <person name="Varghese N."/>
            <person name="Submissions S."/>
        </authorList>
    </citation>
    <scope>NUCLEOTIDE SEQUENCE [LARGE SCALE GENOMIC DNA]</scope>
    <source>
        <strain evidence="2">DSM 24740</strain>
    </source>
</reference>
<organism evidence="1 2">
    <name type="scientific">Neolewinella agarilytica</name>
    <dbReference type="NCBI Taxonomy" id="478744"/>
    <lineage>
        <taxon>Bacteria</taxon>
        <taxon>Pseudomonadati</taxon>
        <taxon>Bacteroidota</taxon>
        <taxon>Saprospiria</taxon>
        <taxon>Saprospirales</taxon>
        <taxon>Lewinellaceae</taxon>
        <taxon>Neolewinella</taxon>
    </lineage>
</organism>
<name>A0A1H9HPI7_9BACT</name>
<evidence type="ECO:0000313" key="1">
    <source>
        <dbReference type="EMBL" id="SEQ64208.1"/>
    </source>
</evidence>
<protein>
    <submittedName>
        <fullName evidence="1">Uncharacterized protein</fullName>
    </submittedName>
</protein>
<dbReference type="InParanoid" id="A0A1H9HPI7"/>
<proteinExistence type="predicted"/>
<evidence type="ECO:0000313" key="2">
    <source>
        <dbReference type="Proteomes" id="UP000199021"/>
    </source>
</evidence>
<gene>
    <name evidence="1" type="ORF">SAMN05444359_11338</name>
</gene>
<accession>A0A1H9HPI7</accession>
<dbReference type="RefSeq" id="WP_090169030.1">
    <property type="nucleotide sequence ID" value="NZ_FOFB01000013.1"/>
</dbReference>
<dbReference type="OrthoDB" id="823362at2"/>
<sequence length="204" mass="23294">MRPFLLILFLPLFFLLDSCKTTQSSTNAEHTVIEAAEEVRLSPNRKSFTYMKSGQEFKTKRALKGTLSPELTDSLFSLAQEENLPASKVLLIYYYPAKTLSNSTGSCNSSCTKNKYKQVDRRINKLEGTAVSYLKRPGADLGKYAEISNWKDDTYYLIERNFVPHPQLGNSFIVLSKNGNYEAYLGEYPQSYVLETFSRVYKKN</sequence>
<keyword evidence="2" id="KW-1185">Reference proteome</keyword>
<dbReference type="Proteomes" id="UP000199021">
    <property type="component" value="Unassembled WGS sequence"/>
</dbReference>
<dbReference type="EMBL" id="FOFB01000013">
    <property type="protein sequence ID" value="SEQ64208.1"/>
    <property type="molecule type" value="Genomic_DNA"/>
</dbReference>